<evidence type="ECO:0000256" key="1">
    <source>
        <dbReference type="SAM" id="MobiDB-lite"/>
    </source>
</evidence>
<evidence type="ECO:0000313" key="2">
    <source>
        <dbReference type="EMBL" id="MBL7258771.1"/>
    </source>
</evidence>
<proteinExistence type="predicted"/>
<protein>
    <submittedName>
        <fullName evidence="2">Uncharacterized protein</fullName>
    </submittedName>
</protein>
<evidence type="ECO:0000313" key="3">
    <source>
        <dbReference type="Proteomes" id="UP000598996"/>
    </source>
</evidence>
<gene>
    <name evidence="2" type="ORF">JKJ07_31115</name>
</gene>
<keyword evidence="3" id="KW-1185">Reference proteome</keyword>
<dbReference type="RefSeq" id="WP_202995427.1">
    <property type="nucleotide sequence ID" value="NZ_JAENHO010000009.1"/>
</dbReference>
<name>A0ABS1VWA7_9ACTN</name>
<dbReference type="Proteomes" id="UP000598996">
    <property type="component" value="Unassembled WGS sequence"/>
</dbReference>
<comment type="caution">
    <text evidence="2">The sequence shown here is derived from an EMBL/GenBank/DDBJ whole genome shotgun (WGS) entry which is preliminary data.</text>
</comment>
<organism evidence="2 3">
    <name type="scientific">Paractinoplanes lichenicola</name>
    <dbReference type="NCBI Taxonomy" id="2802976"/>
    <lineage>
        <taxon>Bacteria</taxon>
        <taxon>Bacillati</taxon>
        <taxon>Actinomycetota</taxon>
        <taxon>Actinomycetes</taxon>
        <taxon>Micromonosporales</taxon>
        <taxon>Micromonosporaceae</taxon>
        <taxon>Paractinoplanes</taxon>
    </lineage>
</organism>
<feature type="region of interest" description="Disordered" evidence="1">
    <location>
        <begin position="44"/>
        <end position="74"/>
    </location>
</feature>
<accession>A0ABS1VWA7</accession>
<feature type="compositionally biased region" description="Low complexity" evidence="1">
    <location>
        <begin position="44"/>
        <end position="60"/>
    </location>
</feature>
<sequence>MSDARRSLEAMVRQARWLFYAGVVATLAAMPACSGPDEAVNDAAAAAPVSEAPASTVPESTAPPTPEPSVTAKPTAMKATIAEPRPDHVLQIGVKSATRAGEQIELVLSGTYGGTKTTQWNQTSVEAGTDTGTCQVTPDPGFPGGSSRPRSVVTGTWVLTCPGEGPVRLAIDPFSGLLDSDTSFRITLR</sequence>
<dbReference type="EMBL" id="JAENHO010000009">
    <property type="protein sequence ID" value="MBL7258771.1"/>
    <property type="molecule type" value="Genomic_DNA"/>
</dbReference>
<reference evidence="2 3" key="1">
    <citation type="submission" date="2021-01" db="EMBL/GenBank/DDBJ databases">
        <title>Actinoplanes sp. nov. LDG1-01 isolated from lichen.</title>
        <authorList>
            <person name="Saeng-In P."/>
            <person name="Phongsopitanun W."/>
            <person name="Kanchanasin P."/>
            <person name="Yuki M."/>
            <person name="Kudo T."/>
            <person name="Ohkuma M."/>
            <person name="Tanasupawat S."/>
        </authorList>
    </citation>
    <scope>NUCLEOTIDE SEQUENCE [LARGE SCALE GENOMIC DNA]</scope>
    <source>
        <strain evidence="2 3">LDG1-01</strain>
    </source>
</reference>